<protein>
    <submittedName>
        <fullName evidence="1">Uncharacterized protein</fullName>
    </submittedName>
</protein>
<gene>
    <name evidence="1" type="ORF">FOZ60_013475</name>
</gene>
<sequence>MLDNCTKHMDPAILVQAPGTQWAEYLGWSYITTTDYHDHY</sequence>
<evidence type="ECO:0000313" key="2">
    <source>
        <dbReference type="Proteomes" id="UP000541610"/>
    </source>
</evidence>
<accession>A0A7J6N956</accession>
<comment type="caution">
    <text evidence="1">The sequence shown here is derived from an EMBL/GenBank/DDBJ whole genome shotgun (WGS) entry which is preliminary data.</text>
</comment>
<dbReference type="AlphaFoldDB" id="A0A7J6N956"/>
<proteinExistence type="predicted"/>
<dbReference type="Proteomes" id="UP000541610">
    <property type="component" value="Unassembled WGS sequence"/>
</dbReference>
<name>A0A7J6N956_PEROL</name>
<reference evidence="1 2" key="1">
    <citation type="submission" date="2020-04" db="EMBL/GenBank/DDBJ databases">
        <title>Perkinsus olseni comparative genomics.</title>
        <authorList>
            <person name="Bogema D.R."/>
        </authorList>
    </citation>
    <scope>NUCLEOTIDE SEQUENCE [LARGE SCALE GENOMIC DNA]</scope>
    <source>
        <strain evidence="1">00978-12</strain>
    </source>
</reference>
<evidence type="ECO:0000313" key="1">
    <source>
        <dbReference type="EMBL" id="KAF4680442.1"/>
    </source>
</evidence>
<dbReference type="EMBL" id="JABANP010000607">
    <property type="protein sequence ID" value="KAF4680442.1"/>
    <property type="molecule type" value="Genomic_DNA"/>
</dbReference>
<organism evidence="1 2">
    <name type="scientific">Perkinsus olseni</name>
    <name type="common">Perkinsus atlanticus</name>
    <dbReference type="NCBI Taxonomy" id="32597"/>
    <lineage>
        <taxon>Eukaryota</taxon>
        <taxon>Sar</taxon>
        <taxon>Alveolata</taxon>
        <taxon>Perkinsozoa</taxon>
        <taxon>Perkinsea</taxon>
        <taxon>Perkinsida</taxon>
        <taxon>Perkinsidae</taxon>
        <taxon>Perkinsus</taxon>
    </lineage>
</organism>